<evidence type="ECO:0000313" key="1">
    <source>
        <dbReference type="EMBL" id="CAF1545275.1"/>
    </source>
</evidence>
<sequence length="18" mass="2335">MTHWILARRRFSSWWTSL</sequence>
<dbReference type="EMBL" id="CAJOBC010092043">
    <property type="protein sequence ID" value="CAF4405962.1"/>
    <property type="molecule type" value="Genomic_DNA"/>
</dbReference>
<protein>
    <submittedName>
        <fullName evidence="1">Uncharacterized protein</fullName>
    </submittedName>
</protein>
<organism evidence="1 3">
    <name type="scientific">Didymodactylos carnosus</name>
    <dbReference type="NCBI Taxonomy" id="1234261"/>
    <lineage>
        <taxon>Eukaryota</taxon>
        <taxon>Metazoa</taxon>
        <taxon>Spiralia</taxon>
        <taxon>Gnathifera</taxon>
        <taxon>Rotifera</taxon>
        <taxon>Eurotatoria</taxon>
        <taxon>Bdelloidea</taxon>
        <taxon>Philodinida</taxon>
        <taxon>Philodinidae</taxon>
        <taxon>Didymodactylos</taxon>
    </lineage>
</organism>
<dbReference type="AlphaFoldDB" id="A0A815WRN3"/>
<proteinExistence type="predicted"/>
<evidence type="ECO:0000313" key="3">
    <source>
        <dbReference type="Proteomes" id="UP000663829"/>
    </source>
</evidence>
<keyword evidence="3" id="KW-1185">Reference proteome</keyword>
<reference evidence="1" key="1">
    <citation type="submission" date="2021-02" db="EMBL/GenBank/DDBJ databases">
        <authorList>
            <person name="Nowell W R."/>
        </authorList>
    </citation>
    <scope>NUCLEOTIDE SEQUENCE</scope>
</reference>
<gene>
    <name evidence="1" type="ORF">GPM918_LOCUS38870</name>
    <name evidence="2" type="ORF">SRO942_LOCUS39721</name>
</gene>
<dbReference type="Proteomes" id="UP000663829">
    <property type="component" value="Unassembled WGS sequence"/>
</dbReference>
<feature type="non-terminal residue" evidence="1">
    <location>
        <position position="18"/>
    </location>
</feature>
<dbReference type="EMBL" id="CAJNOQ010026383">
    <property type="protein sequence ID" value="CAF1545275.1"/>
    <property type="molecule type" value="Genomic_DNA"/>
</dbReference>
<comment type="caution">
    <text evidence="1">The sequence shown here is derived from an EMBL/GenBank/DDBJ whole genome shotgun (WGS) entry which is preliminary data.</text>
</comment>
<accession>A0A815WRN3</accession>
<evidence type="ECO:0000313" key="2">
    <source>
        <dbReference type="EMBL" id="CAF4405962.1"/>
    </source>
</evidence>
<name>A0A815WRN3_9BILA</name>
<dbReference type="Proteomes" id="UP000681722">
    <property type="component" value="Unassembled WGS sequence"/>
</dbReference>